<dbReference type="InterPro" id="IPR029058">
    <property type="entry name" value="AB_hydrolase_fold"/>
</dbReference>
<dbReference type="Gene3D" id="3.40.50.1820">
    <property type="entry name" value="alpha/beta hydrolase"/>
    <property type="match status" value="1"/>
</dbReference>
<accession>A0A3G2S9Q2</accession>
<dbReference type="InterPro" id="IPR000073">
    <property type="entry name" value="AB_hydrolase_1"/>
</dbReference>
<evidence type="ECO:0000313" key="12">
    <source>
        <dbReference type="Proteomes" id="UP000269793"/>
    </source>
</evidence>
<dbReference type="GO" id="GO:0120516">
    <property type="term" value="F:diacylglycerol lipase activity"/>
    <property type="evidence" value="ECO:0007669"/>
    <property type="project" value="RHEA"/>
</dbReference>
<evidence type="ECO:0000256" key="2">
    <source>
        <dbReference type="ARBA" id="ARBA00013111"/>
    </source>
</evidence>
<dbReference type="OrthoDB" id="194865at2759"/>
<keyword evidence="12" id="KW-1185">Reference proteome</keyword>
<dbReference type="InterPro" id="IPR016812">
    <property type="entry name" value="PPase_methylesterase_euk"/>
</dbReference>
<evidence type="ECO:0000256" key="7">
    <source>
        <dbReference type="ARBA" id="ARBA00048461"/>
    </source>
</evidence>
<sequence length="662" mass="73420">MSRDLRVALFKQRHPPLSHHEDKEYEDEHDELGDLPSFGAGSTSPARAPASFTPLSSDDCFATALEIDILCAPNTHATIRAYYTPPRGESNTVVVCHHGAGFGALSYALMARDVLALSQGELGVLAYDCRGHGRSTFPSHIVKDMSLASLTSDMIAVLQTLFPASDARPSIILLGHSMGGAVAVETAHALERQNDIRVTGVVMIDIVEETSLELLPSMSRIVRQRPEGFVSVASAIQWHVKTRTIRNAESARRSVPSLVHQSRGHAMLPWRWNADLIATEPYWTGWFQGLSSKFLTCRAARLLVLAETDRLDQTLMIGQMQGKYQLSISPHAGHCVQEDAPYATARTLVQFWRRNDRLPPGLRPTPLGPRWAVEGWLMSSTEAEEDAPSAWTTEPAPEDEGDDDFGDFEEGDVPAETSAPAPVEMPSLPLSTDAQDPRMRDAIRDVLPYDFTHVEGVQGNVVEESMRQVEGLSQILVSERSRAMFRELSTHDVTNATLDWRRSHTRRQYLISLGVPINLDEMQGPTKEVLPPLELHVNSPSDHARDAAHESLGDRRRREMGLQEPSLPTGRIETILHMSEDDIKLLTLPELRELVREAESLSKRMGDALQYHLVMREAFTSDSEMFHGIIRDLVVGASHKVAARAKQDKRSGLLRPLTPGAK</sequence>
<evidence type="ECO:0000256" key="9">
    <source>
        <dbReference type="SAM" id="MobiDB-lite"/>
    </source>
</evidence>
<feature type="region of interest" description="Disordered" evidence="9">
    <location>
        <begin position="382"/>
        <end position="435"/>
    </location>
</feature>
<dbReference type="PANTHER" id="PTHR14189">
    <property type="entry name" value="PROTEIN PHOSPHATASE METHYLESTERASE-1 RELATED"/>
    <property type="match status" value="1"/>
</dbReference>
<evidence type="ECO:0000256" key="5">
    <source>
        <dbReference type="ARBA" id="ARBA00022801"/>
    </source>
</evidence>
<dbReference type="SUPFAM" id="SSF53474">
    <property type="entry name" value="alpha/beta-Hydrolases"/>
    <property type="match status" value="1"/>
</dbReference>
<gene>
    <name evidence="11" type="primary">PPE1</name>
    <name evidence="11" type="ORF">DNF11_3112</name>
</gene>
<dbReference type="PANTHER" id="PTHR14189:SF0">
    <property type="entry name" value="PROTEIN PHOSPHATASE METHYLESTERASE 1"/>
    <property type="match status" value="1"/>
</dbReference>
<evidence type="ECO:0000256" key="8">
    <source>
        <dbReference type="ARBA" id="ARBA00049203"/>
    </source>
</evidence>
<dbReference type="InterPro" id="IPR031355">
    <property type="entry name" value="YBL010C/LAA2-like"/>
</dbReference>
<evidence type="ECO:0000256" key="6">
    <source>
        <dbReference type="ARBA" id="ARBA00047591"/>
    </source>
</evidence>
<evidence type="ECO:0000313" key="11">
    <source>
        <dbReference type="EMBL" id="AYO44062.1"/>
    </source>
</evidence>
<evidence type="ECO:0000259" key="10">
    <source>
        <dbReference type="Pfam" id="PF12697"/>
    </source>
</evidence>
<feature type="region of interest" description="Disordered" evidence="9">
    <location>
        <begin position="537"/>
        <end position="564"/>
    </location>
</feature>
<feature type="domain" description="AB hydrolase-1" evidence="10">
    <location>
        <begin position="94"/>
        <end position="346"/>
    </location>
</feature>
<reference evidence="11 12" key="1">
    <citation type="submission" date="2018-10" db="EMBL/GenBank/DDBJ databases">
        <title>Complete genome sequence of Malassezia restricta CBS 7877.</title>
        <authorList>
            <person name="Morand S.C."/>
            <person name="Bertignac M."/>
            <person name="Iltis A."/>
            <person name="Kolder I."/>
            <person name="Pirovano W."/>
            <person name="Jourdain R."/>
            <person name="Clavaud C."/>
        </authorList>
    </citation>
    <scope>NUCLEOTIDE SEQUENCE [LARGE SCALE GENOMIC DNA]</scope>
    <source>
        <strain evidence="11 12">CBS 7877</strain>
    </source>
</reference>
<dbReference type="VEuPathDB" id="FungiDB:DNF11_3112"/>
<evidence type="ECO:0000256" key="1">
    <source>
        <dbReference type="ARBA" id="ARBA00008645"/>
    </source>
</evidence>
<comment type="catalytic activity">
    <reaction evidence="6">
        <text>a diacylglycerol + H2O = a monoacylglycerol + a fatty acid + H(+)</text>
        <dbReference type="Rhea" id="RHEA:32731"/>
        <dbReference type="ChEBI" id="CHEBI:15377"/>
        <dbReference type="ChEBI" id="CHEBI:15378"/>
        <dbReference type="ChEBI" id="CHEBI:17408"/>
        <dbReference type="ChEBI" id="CHEBI:18035"/>
        <dbReference type="ChEBI" id="CHEBI:28868"/>
    </reaction>
</comment>
<evidence type="ECO:0000256" key="4">
    <source>
        <dbReference type="ARBA" id="ARBA00022487"/>
    </source>
</evidence>
<feature type="compositionally biased region" description="Acidic residues" evidence="9">
    <location>
        <begin position="396"/>
        <end position="413"/>
    </location>
</feature>
<proteinExistence type="inferred from homology"/>
<dbReference type="GO" id="GO:0051723">
    <property type="term" value="F:protein methylesterase activity"/>
    <property type="evidence" value="ECO:0007669"/>
    <property type="project" value="UniProtKB-EC"/>
</dbReference>
<comment type="similarity">
    <text evidence="1">Belongs to the AB hydrolase superfamily.</text>
</comment>
<evidence type="ECO:0000256" key="3">
    <source>
        <dbReference type="ARBA" id="ARBA00020672"/>
    </source>
</evidence>
<feature type="compositionally biased region" description="Acidic residues" evidence="9">
    <location>
        <begin position="24"/>
        <end position="33"/>
    </location>
</feature>
<protein>
    <recommendedName>
        <fullName evidence="3">Protein phosphatase methylesterase 1</fullName>
        <ecNumber evidence="2">3.1.1.89</ecNumber>
    </recommendedName>
</protein>
<dbReference type="EC" id="3.1.1.89" evidence="2"/>
<dbReference type="EMBL" id="CP033152">
    <property type="protein sequence ID" value="AYO44062.1"/>
    <property type="molecule type" value="Genomic_DNA"/>
</dbReference>
<dbReference type="Pfam" id="PF12697">
    <property type="entry name" value="Abhydrolase_6"/>
    <property type="match status" value="1"/>
</dbReference>
<organism evidence="11 12">
    <name type="scientific">Malassezia restricta (strain ATCC 96810 / NBRC 103918 / CBS 7877)</name>
    <name type="common">Seborrheic dermatitis infection agent</name>
    <dbReference type="NCBI Taxonomy" id="425264"/>
    <lineage>
        <taxon>Eukaryota</taxon>
        <taxon>Fungi</taxon>
        <taxon>Dikarya</taxon>
        <taxon>Basidiomycota</taxon>
        <taxon>Ustilaginomycotina</taxon>
        <taxon>Malasseziomycetes</taxon>
        <taxon>Malasseziales</taxon>
        <taxon>Malasseziaceae</taxon>
        <taxon>Malassezia</taxon>
    </lineage>
</organism>
<keyword evidence="5 11" id="KW-0378">Hydrolase</keyword>
<feature type="compositionally biased region" description="Basic and acidic residues" evidence="9">
    <location>
        <begin position="542"/>
        <end position="561"/>
    </location>
</feature>
<comment type="catalytic activity">
    <reaction evidence="7">
        <text>a monoacylglycerol + H2O = glycerol + a fatty acid + H(+)</text>
        <dbReference type="Rhea" id="RHEA:15245"/>
        <dbReference type="ChEBI" id="CHEBI:15377"/>
        <dbReference type="ChEBI" id="CHEBI:15378"/>
        <dbReference type="ChEBI" id="CHEBI:17408"/>
        <dbReference type="ChEBI" id="CHEBI:17754"/>
        <dbReference type="ChEBI" id="CHEBI:28868"/>
    </reaction>
</comment>
<name>A0A3G2S9Q2_MALR7</name>
<keyword evidence="4" id="KW-0719">Serine esterase</keyword>
<dbReference type="STRING" id="425264.A0A3G2S9Q2"/>
<dbReference type="AlphaFoldDB" id="A0A3G2S9Q2"/>
<dbReference type="Proteomes" id="UP000269793">
    <property type="component" value="Chromosome V"/>
</dbReference>
<feature type="region of interest" description="Disordered" evidence="9">
    <location>
        <begin position="11"/>
        <end position="46"/>
    </location>
</feature>
<dbReference type="GO" id="GO:0047372">
    <property type="term" value="F:monoacylglycerol lipase activity"/>
    <property type="evidence" value="ECO:0007669"/>
    <property type="project" value="RHEA"/>
</dbReference>
<dbReference type="Pfam" id="PF17104">
    <property type="entry name" value="YBL010C_LAA2"/>
    <property type="match status" value="1"/>
</dbReference>
<comment type="catalytic activity">
    <reaction evidence="8">
        <text>[phosphatase 2A protein]-C-terminal L-leucine methyl ester + H2O = [phosphatase 2A protein]-C-terminal L-leucine + methanol + H(+)</text>
        <dbReference type="Rhea" id="RHEA:48548"/>
        <dbReference type="Rhea" id="RHEA-COMP:12134"/>
        <dbReference type="Rhea" id="RHEA-COMP:12135"/>
        <dbReference type="ChEBI" id="CHEBI:15377"/>
        <dbReference type="ChEBI" id="CHEBI:15378"/>
        <dbReference type="ChEBI" id="CHEBI:17790"/>
        <dbReference type="ChEBI" id="CHEBI:90516"/>
        <dbReference type="ChEBI" id="CHEBI:90517"/>
        <dbReference type="EC" id="3.1.1.89"/>
    </reaction>
</comment>